<dbReference type="EMBL" id="CAJJDP010000006">
    <property type="protein sequence ID" value="CAD8135755.1"/>
    <property type="molecule type" value="Genomic_DNA"/>
</dbReference>
<proteinExistence type="predicted"/>
<keyword evidence="4" id="KW-1185">Reference proteome</keyword>
<evidence type="ECO:0000313" key="3">
    <source>
        <dbReference type="EMBL" id="CAD8135755.1"/>
    </source>
</evidence>
<dbReference type="InterPro" id="IPR004274">
    <property type="entry name" value="FCP1_dom"/>
</dbReference>
<evidence type="ECO:0000259" key="2">
    <source>
        <dbReference type="PROSITE" id="PS50969"/>
    </source>
</evidence>
<organism evidence="3 4">
    <name type="scientific">Paramecium octaurelia</name>
    <dbReference type="NCBI Taxonomy" id="43137"/>
    <lineage>
        <taxon>Eukaryota</taxon>
        <taxon>Sar</taxon>
        <taxon>Alveolata</taxon>
        <taxon>Ciliophora</taxon>
        <taxon>Intramacronucleata</taxon>
        <taxon>Oligohymenophorea</taxon>
        <taxon>Peniculida</taxon>
        <taxon>Parameciidae</taxon>
        <taxon>Paramecium</taxon>
    </lineage>
</organism>
<dbReference type="PANTHER" id="PTHR12210">
    <property type="entry name" value="DULLARD PROTEIN PHOSPHATASE"/>
    <property type="match status" value="1"/>
</dbReference>
<evidence type="ECO:0000313" key="4">
    <source>
        <dbReference type="Proteomes" id="UP000683925"/>
    </source>
</evidence>
<comment type="caution">
    <text evidence="3">The sequence shown here is derived from an EMBL/GenBank/DDBJ whole genome shotgun (WGS) entry which is preliminary data.</text>
</comment>
<dbReference type="SMART" id="SM00577">
    <property type="entry name" value="CPDc"/>
    <property type="match status" value="1"/>
</dbReference>
<evidence type="ECO:0000256" key="1">
    <source>
        <dbReference type="SAM" id="MobiDB-lite"/>
    </source>
</evidence>
<dbReference type="PROSITE" id="PS50969">
    <property type="entry name" value="FCP1"/>
    <property type="match status" value="1"/>
</dbReference>
<dbReference type="OMA" id="NIRPWAR"/>
<dbReference type="GO" id="GO:0016791">
    <property type="term" value="F:phosphatase activity"/>
    <property type="evidence" value="ECO:0007669"/>
    <property type="project" value="InterPro"/>
</dbReference>
<dbReference type="AlphaFoldDB" id="A0A8S1S7N2"/>
<dbReference type="Proteomes" id="UP000683925">
    <property type="component" value="Unassembled WGS sequence"/>
</dbReference>
<dbReference type="OrthoDB" id="277011at2759"/>
<accession>A0A8S1S7N2</accession>
<feature type="domain" description="FCP1 homology" evidence="2">
    <location>
        <begin position="279"/>
        <end position="439"/>
    </location>
</feature>
<feature type="compositionally biased region" description="Polar residues" evidence="1">
    <location>
        <begin position="1"/>
        <end position="23"/>
    </location>
</feature>
<dbReference type="InterPro" id="IPR050365">
    <property type="entry name" value="TIM50"/>
</dbReference>
<dbReference type="NCBIfam" id="TIGR02251">
    <property type="entry name" value="HIF-SF_euk"/>
    <property type="match status" value="1"/>
</dbReference>
<dbReference type="InterPro" id="IPR011948">
    <property type="entry name" value="Dullard_phosphatase"/>
</dbReference>
<reference evidence="3" key="1">
    <citation type="submission" date="2021-01" db="EMBL/GenBank/DDBJ databases">
        <authorList>
            <consortium name="Genoscope - CEA"/>
            <person name="William W."/>
        </authorList>
    </citation>
    <scope>NUCLEOTIDE SEQUENCE</scope>
</reference>
<gene>
    <name evidence="3" type="ORF">POCTA_138.1.T0070014</name>
</gene>
<dbReference type="Pfam" id="PF03031">
    <property type="entry name" value="NIF"/>
    <property type="match status" value="1"/>
</dbReference>
<sequence length="474" mass="54876">MYYSNYKSTQSRLDSSAQRNKFGQSKEQPKSSPKPYQQQLLKRFYLSQNLSKLLNQGQKKNSVNKELVSTTKYVNSTPRNATPKTNRVNQQYYFAKQNKLQTTLRLSEQISKTLQTVFNTPNHNLNKEYSQSKLNQTNTDRKYNINCLDSSKIIQKLKTENAEYRVATERNENNHKHLSLDDFITQVSKPGYSKSKFGISPFKQAKSLSPTNRAFSIQRQNVYYVSAMLESMRNCTNQMGQIFKDHAIQTFNSIDFCLNQQEKDLSHLQDKMVKWPKKTTQFNKTIVFDLDETLIHCNESNTSRSDISLPITFPSGDIVQAGINIRPWAREILQKLSEVCEVVIFTASHQCYASQVIESIDKNKVVSATLFRDKCIVTNEGVHIKDLRILGRDMKDIVLVDNAAYSFGVHIENGIPIIPYYDNKEDKELRQLYDFLITNVLPSFDCRKVLQQTFRLRDFANYISPKTAIEKLYC</sequence>
<dbReference type="CDD" id="cd07521">
    <property type="entry name" value="HAD_FCP1-like"/>
    <property type="match status" value="1"/>
</dbReference>
<name>A0A8S1S7N2_PAROT</name>
<feature type="region of interest" description="Disordered" evidence="1">
    <location>
        <begin position="1"/>
        <end position="36"/>
    </location>
</feature>
<dbReference type="FunFam" id="3.40.50.1000:FF:000121">
    <property type="entry name" value="Uncharacterized protein"/>
    <property type="match status" value="1"/>
</dbReference>
<protein>
    <recommendedName>
        <fullName evidence="2">FCP1 homology domain-containing protein</fullName>
    </recommendedName>
</protein>